<comment type="caution">
    <text evidence="3">The sequence shown here is derived from an EMBL/GenBank/DDBJ whole genome shotgun (WGS) entry which is preliminary data.</text>
</comment>
<dbReference type="GO" id="GO:0003676">
    <property type="term" value="F:nucleic acid binding"/>
    <property type="evidence" value="ECO:0007669"/>
    <property type="project" value="InterPro"/>
</dbReference>
<protein>
    <recommendedName>
        <fullName evidence="2">UPF0102 protein BVI061214_00324</fullName>
    </recommendedName>
</protein>
<dbReference type="EMBL" id="LHCI01000106">
    <property type="protein sequence ID" value="KOX89170.1"/>
    <property type="molecule type" value="Genomic_DNA"/>
</dbReference>
<evidence type="ECO:0000256" key="2">
    <source>
        <dbReference type="HAMAP-Rule" id="MF_00048"/>
    </source>
</evidence>
<reference evidence="4" key="1">
    <citation type="submission" date="2015-07" db="EMBL/GenBank/DDBJ databases">
        <authorList>
            <person name="Zylicz-Stachula A."/>
            <person name="Jezewska-Frackowiak J."/>
            <person name="Czajkowska E."/>
            <person name="Skowron P.M."/>
        </authorList>
    </citation>
    <scope>NUCLEOTIDE SEQUENCE [LARGE SCALE GENOMIC DNA]</scope>
    <source>
        <strain evidence="4">ATCC 25104 / DSM 625 / JCM 10724 / NBRC 103206 / NCIMB 11243 / YT-1</strain>
    </source>
</reference>
<dbReference type="AlphaFoldDB" id="A0A0N0BL78"/>
<sequence>MGALRGRWAEEVALRHLQEKGYRLLGKNRRTPFGEVDLFMEKDGVYVVVEVKQRASEAFGAPLEAITPGKVKRLLKSARFLLGRDDLPVRLEAVLVHGSPKGFRLEHLVLEV</sequence>
<dbReference type="PANTHER" id="PTHR34039:SF1">
    <property type="entry name" value="UPF0102 PROTEIN YRAN"/>
    <property type="match status" value="1"/>
</dbReference>
<evidence type="ECO:0000313" key="3">
    <source>
        <dbReference type="EMBL" id="KOX89170.1"/>
    </source>
</evidence>
<evidence type="ECO:0000313" key="4">
    <source>
        <dbReference type="Proteomes" id="UP000037685"/>
    </source>
</evidence>
<evidence type="ECO:0000256" key="1">
    <source>
        <dbReference type="ARBA" id="ARBA00006738"/>
    </source>
</evidence>
<dbReference type="Pfam" id="PF02021">
    <property type="entry name" value="UPF0102"/>
    <property type="match status" value="1"/>
</dbReference>
<dbReference type="InterPro" id="IPR011856">
    <property type="entry name" value="tRNA_endonuc-like_dom_sf"/>
</dbReference>
<gene>
    <name evidence="3" type="ORF">BVI061214_00324</name>
</gene>
<dbReference type="RefSeq" id="WP_053767065.1">
    <property type="nucleotide sequence ID" value="NZ_LHCI01000106.1"/>
</dbReference>
<dbReference type="HAMAP" id="MF_00048">
    <property type="entry name" value="UPF0102"/>
    <property type="match status" value="1"/>
</dbReference>
<dbReference type="InterPro" id="IPR011335">
    <property type="entry name" value="Restrct_endonuc-II-like"/>
</dbReference>
<dbReference type="CDD" id="cd20736">
    <property type="entry name" value="PoNe_Nuclease"/>
    <property type="match status" value="1"/>
</dbReference>
<organism evidence="3 4">
    <name type="scientific">Thermus aquaticus</name>
    <dbReference type="NCBI Taxonomy" id="271"/>
    <lineage>
        <taxon>Bacteria</taxon>
        <taxon>Thermotogati</taxon>
        <taxon>Deinococcota</taxon>
        <taxon>Deinococci</taxon>
        <taxon>Thermales</taxon>
        <taxon>Thermaceae</taxon>
        <taxon>Thermus</taxon>
    </lineage>
</organism>
<proteinExistence type="inferred from homology"/>
<dbReference type="Proteomes" id="UP000037685">
    <property type="component" value="Unassembled WGS sequence"/>
</dbReference>
<dbReference type="PANTHER" id="PTHR34039">
    <property type="entry name" value="UPF0102 PROTEIN YRAN"/>
    <property type="match status" value="1"/>
</dbReference>
<dbReference type="PATRIC" id="fig|271.14.peg.413"/>
<name>A0A0N0BL78_THEAQ</name>
<accession>A0A0N0BL78</accession>
<dbReference type="Gene3D" id="3.40.1350.10">
    <property type="match status" value="1"/>
</dbReference>
<comment type="similarity">
    <text evidence="1 2">Belongs to the UPF0102 family.</text>
</comment>
<dbReference type="SUPFAM" id="SSF52980">
    <property type="entry name" value="Restriction endonuclease-like"/>
    <property type="match status" value="1"/>
</dbReference>
<dbReference type="InterPro" id="IPR003509">
    <property type="entry name" value="UPF0102_YraN-like"/>
</dbReference>